<dbReference type="Gene3D" id="3.40.50.300">
    <property type="entry name" value="P-loop containing nucleotide triphosphate hydrolases"/>
    <property type="match status" value="1"/>
</dbReference>
<feature type="domain" description="ABC transporter" evidence="3">
    <location>
        <begin position="3"/>
        <end position="226"/>
    </location>
</feature>
<dbReference type="Proteomes" id="UP000481043">
    <property type="component" value="Unassembled WGS sequence"/>
</dbReference>
<gene>
    <name evidence="4" type="ORF">G4D63_04605</name>
</gene>
<dbReference type="PANTHER" id="PTHR43158:SF1">
    <property type="entry name" value="ABC TRANSPORTER, ATP-BINDING PROTEIN"/>
    <property type="match status" value="1"/>
</dbReference>
<dbReference type="EMBL" id="JAAIWM010000001">
    <property type="protein sequence ID" value="NEY71020.1"/>
    <property type="molecule type" value="Genomic_DNA"/>
</dbReference>
<dbReference type="CDD" id="cd03230">
    <property type="entry name" value="ABC_DR_subfamily_A"/>
    <property type="match status" value="1"/>
</dbReference>
<keyword evidence="2 4" id="KW-0067">ATP-binding</keyword>
<keyword evidence="1" id="KW-0547">Nucleotide-binding</keyword>
<evidence type="ECO:0000256" key="2">
    <source>
        <dbReference type="ARBA" id="ARBA00022840"/>
    </source>
</evidence>
<dbReference type="InterPro" id="IPR003593">
    <property type="entry name" value="AAA+_ATPase"/>
</dbReference>
<dbReference type="SMART" id="SM00382">
    <property type="entry name" value="AAA"/>
    <property type="match status" value="1"/>
</dbReference>
<proteinExistence type="predicted"/>
<evidence type="ECO:0000313" key="5">
    <source>
        <dbReference type="Proteomes" id="UP000481043"/>
    </source>
</evidence>
<dbReference type="RefSeq" id="WP_163178127.1">
    <property type="nucleotide sequence ID" value="NZ_JAAIWM010000001.1"/>
</dbReference>
<evidence type="ECO:0000313" key="4">
    <source>
        <dbReference type="EMBL" id="NEY71020.1"/>
    </source>
</evidence>
<dbReference type="PANTHER" id="PTHR43158">
    <property type="entry name" value="SKFA PEPTIDE EXPORT ATP-BINDING PROTEIN SKFE"/>
    <property type="match status" value="1"/>
</dbReference>
<dbReference type="GO" id="GO:0016887">
    <property type="term" value="F:ATP hydrolysis activity"/>
    <property type="evidence" value="ECO:0007669"/>
    <property type="project" value="InterPro"/>
</dbReference>
<comment type="caution">
    <text evidence="4">The sequence shown here is derived from an EMBL/GenBank/DDBJ whole genome shotgun (WGS) entry which is preliminary data.</text>
</comment>
<dbReference type="InterPro" id="IPR027417">
    <property type="entry name" value="P-loop_NTPase"/>
</dbReference>
<protein>
    <submittedName>
        <fullName evidence="4">ABC transporter ATP-binding protein</fullName>
    </submittedName>
</protein>
<keyword evidence="5" id="KW-1185">Reference proteome</keyword>
<organism evidence="4 5">
    <name type="scientific">Bacillus mesophilus</name>
    <dbReference type="NCBI Taxonomy" id="1808955"/>
    <lineage>
        <taxon>Bacteria</taxon>
        <taxon>Bacillati</taxon>
        <taxon>Bacillota</taxon>
        <taxon>Bacilli</taxon>
        <taxon>Bacillales</taxon>
        <taxon>Bacillaceae</taxon>
        <taxon>Bacillus</taxon>
    </lineage>
</organism>
<dbReference type="GO" id="GO:0005524">
    <property type="term" value="F:ATP binding"/>
    <property type="evidence" value="ECO:0007669"/>
    <property type="project" value="UniProtKB-KW"/>
</dbReference>
<dbReference type="Pfam" id="PF00005">
    <property type="entry name" value="ABC_tran"/>
    <property type="match status" value="1"/>
</dbReference>
<name>A0A6M0Q698_9BACI</name>
<accession>A0A6M0Q698</accession>
<sequence length="237" mass="26746">MTIQLTNVVKRFGNDFALKNVNLTFSKGRIYGLLGPNGSGKSTTLKLITGLSFPNEGNIMVNGELVTRKTCSSVAYLTELDMFYDTFTVKETIEFAASQFTDFNVEKAHRLVEDLRLDPTKKVKSLSKGNRGRLKLVTTLARDSEFILLDEPFSGLDPVVRDSIVQSLLRYIDFENQVVIIATHEITEIEPLLDVAIAIHYGTVIGQEEVEDLREKHGMSVLKWYKQIVNQVEEDVR</sequence>
<dbReference type="PROSITE" id="PS50893">
    <property type="entry name" value="ABC_TRANSPORTER_2"/>
    <property type="match status" value="1"/>
</dbReference>
<evidence type="ECO:0000259" key="3">
    <source>
        <dbReference type="PROSITE" id="PS50893"/>
    </source>
</evidence>
<reference evidence="4 5" key="1">
    <citation type="submission" date="2020-02" db="EMBL/GenBank/DDBJ databases">
        <title>Bacillus aquiflavi sp. nov., isolated from yellow water of strong flavor Chinese baijiu in Yibin region of China.</title>
        <authorList>
            <person name="Xie J."/>
        </authorList>
    </citation>
    <scope>NUCLEOTIDE SEQUENCE [LARGE SCALE GENOMIC DNA]</scope>
    <source>
        <strain evidence="4 5">SA4</strain>
    </source>
</reference>
<dbReference type="InterPro" id="IPR003439">
    <property type="entry name" value="ABC_transporter-like_ATP-bd"/>
</dbReference>
<dbReference type="SUPFAM" id="SSF52540">
    <property type="entry name" value="P-loop containing nucleoside triphosphate hydrolases"/>
    <property type="match status" value="1"/>
</dbReference>
<evidence type="ECO:0000256" key="1">
    <source>
        <dbReference type="ARBA" id="ARBA00022741"/>
    </source>
</evidence>
<dbReference type="AlphaFoldDB" id="A0A6M0Q698"/>